<sequence length="488" mass="52701">MAMKTARKLILAFNRGVVSALGLARIDLKRMGYSAETQTNWMPRVLGSMSLRVGFGKLDNTASNGITRLMPFVFSETDLAQVEVFDSAIYVRIDDARITRPSVSSAVTNGTFTTDLTGWTDIDVSPTSSIWISGDKLQLLGDGTEYAGQKQQVTTVETGVEHALKIVISQGPVTFKVGSTDLGEEYIAESDLGEGEHSLAFTPTGDFYITIRSRLVGHVVIDSVTVESSGAMSLTAPWADTALSKLRWEQSADVIYVAARGYTQRKIERRGTRSWSLVKYLPIDGPFRVINITPTTIATNNLTTTATLTASHGIFKSTHVGALFRIASIGQLVSRTIAAQNLFSDPIKVTGTLEARVFGIVITGLSTSTVTVQYSIGAVGAWIDLATTYAAAVSTSYDDGQDNQIIYYRIGIKTGDYGSDTVVCQLNFVGGSITGVARITAVASDVSATAVVLKAFGQLTASLDWWEGEWSDFRGHPDSVRLHEGRNW</sequence>
<evidence type="ECO:0008006" key="2">
    <source>
        <dbReference type="Google" id="ProtNLM"/>
    </source>
</evidence>
<accession>A0A0F9GRR2</accession>
<comment type="caution">
    <text evidence="1">The sequence shown here is derived from an EMBL/GenBank/DDBJ whole genome shotgun (WGS) entry which is preliminary data.</text>
</comment>
<name>A0A0F9GRR2_9ZZZZ</name>
<feature type="non-terminal residue" evidence="1">
    <location>
        <position position="488"/>
    </location>
</feature>
<proteinExistence type="predicted"/>
<organism evidence="1">
    <name type="scientific">marine sediment metagenome</name>
    <dbReference type="NCBI Taxonomy" id="412755"/>
    <lineage>
        <taxon>unclassified sequences</taxon>
        <taxon>metagenomes</taxon>
        <taxon>ecological metagenomes</taxon>
    </lineage>
</organism>
<protein>
    <recommendedName>
        <fullName evidence="2">Ubiquitin-activating enzyme E1 FCCH domain-containing protein</fullName>
    </recommendedName>
</protein>
<dbReference type="EMBL" id="LAZR01025372">
    <property type="protein sequence ID" value="KKL72115.1"/>
    <property type="molecule type" value="Genomic_DNA"/>
</dbReference>
<dbReference type="AlphaFoldDB" id="A0A0F9GRR2"/>
<evidence type="ECO:0000313" key="1">
    <source>
        <dbReference type="EMBL" id="KKL72115.1"/>
    </source>
</evidence>
<gene>
    <name evidence="1" type="ORF">LCGC14_2088150</name>
</gene>
<reference evidence="1" key="1">
    <citation type="journal article" date="2015" name="Nature">
        <title>Complex archaea that bridge the gap between prokaryotes and eukaryotes.</title>
        <authorList>
            <person name="Spang A."/>
            <person name="Saw J.H."/>
            <person name="Jorgensen S.L."/>
            <person name="Zaremba-Niedzwiedzka K."/>
            <person name="Martijn J."/>
            <person name="Lind A.E."/>
            <person name="van Eijk R."/>
            <person name="Schleper C."/>
            <person name="Guy L."/>
            <person name="Ettema T.J."/>
        </authorList>
    </citation>
    <scope>NUCLEOTIDE SEQUENCE</scope>
</reference>